<protein>
    <submittedName>
        <fullName evidence="2">Uncharacterized protein</fullName>
    </submittedName>
</protein>
<reference evidence="2" key="1">
    <citation type="journal article" date="2022" name="Int. J. Mol. Sci.">
        <title>Draft Genome of Tanacetum Coccineum: Genomic Comparison of Closely Related Tanacetum-Family Plants.</title>
        <authorList>
            <person name="Yamashiro T."/>
            <person name="Shiraishi A."/>
            <person name="Nakayama K."/>
            <person name="Satake H."/>
        </authorList>
    </citation>
    <scope>NUCLEOTIDE SEQUENCE</scope>
</reference>
<sequence length="390" mass="43471">MDYFISVHSRSDVRFSASFLDPEEKSSFYPNDFPSMILQKIICVSKVGKQLLPTNITYLYVCPAIGSTCADIMANLNVPVNDAPWNKLLAFTTSSTIPAIYIQQFWDTMCFNSSTGLYSCQLDEQWFNLHKDILRDALNITPANDNNPFVAPPSSDTVIEYVNTLGYPNTLKNVSAMSVNALYQPWRAILSMINMCLTGKTAGFDRPRHPVLQMLWGIIHHSNIDYVERIWEGFVQSMQTFLTDRKNLATVARGKKKTAHLLIPSVRSVRKDDEECGKSEKGGATECSEATKVTKHKAEKATKPAGDKAPKPAATQPPKPKPAPTQPSKVVSEKKRKLVKEIPDEPSPAKTSKGVPVEEPAYNKEDADLERALELSLIDQWEQTQGPAHL</sequence>
<gene>
    <name evidence="2" type="ORF">Tco_0652363</name>
</gene>
<organism evidence="2 3">
    <name type="scientific">Tanacetum coccineum</name>
    <dbReference type="NCBI Taxonomy" id="301880"/>
    <lineage>
        <taxon>Eukaryota</taxon>
        <taxon>Viridiplantae</taxon>
        <taxon>Streptophyta</taxon>
        <taxon>Embryophyta</taxon>
        <taxon>Tracheophyta</taxon>
        <taxon>Spermatophyta</taxon>
        <taxon>Magnoliopsida</taxon>
        <taxon>eudicotyledons</taxon>
        <taxon>Gunneridae</taxon>
        <taxon>Pentapetalae</taxon>
        <taxon>asterids</taxon>
        <taxon>campanulids</taxon>
        <taxon>Asterales</taxon>
        <taxon>Asteraceae</taxon>
        <taxon>Asteroideae</taxon>
        <taxon>Anthemideae</taxon>
        <taxon>Anthemidinae</taxon>
        <taxon>Tanacetum</taxon>
    </lineage>
</organism>
<name>A0ABQ4WXD6_9ASTR</name>
<reference evidence="2" key="2">
    <citation type="submission" date="2022-01" db="EMBL/GenBank/DDBJ databases">
        <authorList>
            <person name="Yamashiro T."/>
            <person name="Shiraishi A."/>
            <person name="Satake H."/>
            <person name="Nakayama K."/>
        </authorList>
    </citation>
    <scope>NUCLEOTIDE SEQUENCE</scope>
</reference>
<dbReference type="EMBL" id="BQNB010009016">
    <property type="protein sequence ID" value="GJS57579.1"/>
    <property type="molecule type" value="Genomic_DNA"/>
</dbReference>
<evidence type="ECO:0000256" key="1">
    <source>
        <dbReference type="SAM" id="MobiDB-lite"/>
    </source>
</evidence>
<dbReference type="Proteomes" id="UP001151760">
    <property type="component" value="Unassembled WGS sequence"/>
</dbReference>
<accession>A0ABQ4WXD6</accession>
<keyword evidence="3" id="KW-1185">Reference proteome</keyword>
<feature type="compositionally biased region" description="Basic and acidic residues" evidence="1">
    <location>
        <begin position="299"/>
        <end position="310"/>
    </location>
</feature>
<evidence type="ECO:0000313" key="2">
    <source>
        <dbReference type="EMBL" id="GJS57579.1"/>
    </source>
</evidence>
<proteinExistence type="predicted"/>
<feature type="compositionally biased region" description="Basic and acidic residues" evidence="1">
    <location>
        <begin position="269"/>
        <end position="283"/>
    </location>
</feature>
<evidence type="ECO:0000313" key="3">
    <source>
        <dbReference type="Proteomes" id="UP001151760"/>
    </source>
</evidence>
<feature type="region of interest" description="Disordered" evidence="1">
    <location>
        <begin position="269"/>
        <end position="367"/>
    </location>
</feature>
<feature type="compositionally biased region" description="Pro residues" evidence="1">
    <location>
        <begin position="315"/>
        <end position="325"/>
    </location>
</feature>
<comment type="caution">
    <text evidence="2">The sequence shown here is derived from an EMBL/GenBank/DDBJ whole genome shotgun (WGS) entry which is preliminary data.</text>
</comment>